<feature type="transmembrane region" description="Helical" evidence="1">
    <location>
        <begin position="51"/>
        <end position="70"/>
    </location>
</feature>
<evidence type="ECO:0000313" key="2">
    <source>
        <dbReference type="EMBL" id="KAA9130331.1"/>
    </source>
</evidence>
<keyword evidence="1" id="KW-1133">Transmembrane helix</keyword>
<gene>
    <name evidence="2" type="ORF">F3N42_13420</name>
</gene>
<evidence type="ECO:0000313" key="3">
    <source>
        <dbReference type="Proteomes" id="UP000325372"/>
    </source>
</evidence>
<dbReference type="Pfam" id="PF04286">
    <property type="entry name" value="DUF445"/>
    <property type="match status" value="1"/>
</dbReference>
<dbReference type="InterPro" id="IPR007383">
    <property type="entry name" value="DUF445"/>
</dbReference>
<keyword evidence="1" id="KW-0812">Transmembrane</keyword>
<keyword evidence="1" id="KW-0472">Membrane</keyword>
<accession>A0A5N0T692</accession>
<dbReference type="GO" id="GO:0005886">
    <property type="term" value="C:plasma membrane"/>
    <property type="evidence" value="ECO:0007669"/>
    <property type="project" value="TreeGrafter"/>
</dbReference>
<organism evidence="2 3">
    <name type="scientific">Marinihelvus fidelis</name>
    <dbReference type="NCBI Taxonomy" id="2613842"/>
    <lineage>
        <taxon>Bacteria</taxon>
        <taxon>Pseudomonadati</taxon>
        <taxon>Pseudomonadota</taxon>
        <taxon>Gammaproteobacteria</taxon>
        <taxon>Chromatiales</taxon>
        <taxon>Wenzhouxiangellaceae</taxon>
        <taxon>Marinihelvus</taxon>
    </lineage>
</organism>
<dbReference type="PANTHER" id="PTHR38442">
    <property type="entry name" value="INNER MEMBRANE PROTEIN-RELATED"/>
    <property type="match status" value="1"/>
</dbReference>
<dbReference type="Proteomes" id="UP000325372">
    <property type="component" value="Unassembled WGS sequence"/>
</dbReference>
<comment type="caution">
    <text evidence="2">The sequence shown here is derived from an EMBL/GenBank/DDBJ whole genome shotgun (WGS) entry which is preliminary data.</text>
</comment>
<protein>
    <submittedName>
        <fullName evidence="2">DUF445 domain-containing protein</fullName>
    </submittedName>
</protein>
<dbReference type="PANTHER" id="PTHR38442:SF1">
    <property type="entry name" value="INNER MEMBRANE PROTEIN"/>
    <property type="match status" value="1"/>
</dbReference>
<evidence type="ECO:0000256" key="1">
    <source>
        <dbReference type="SAM" id="Phobius"/>
    </source>
</evidence>
<dbReference type="RefSeq" id="WP_150864996.1">
    <property type="nucleotide sequence ID" value="NZ_VYXP01000008.1"/>
</dbReference>
<proteinExistence type="predicted"/>
<sequence length="418" mass="47403">MRALNPEREQEQARALARMKRVPLLLLLLMAALFVFTLGHPAPWAPWVHAFAEAGMVGALADWFAVVALFRHPLGLPIPHTAIIPRRKDELGGSMSRFVADHFLEPGAVRAKLQTIDLAGYTVSWLKGPGGQAKVVDFAEALIRWALDALDEQRVRKFLGRLSRRQLEKVDLAPLLGHTLDWLVRGGRHQDMFTQVLRQAIVLLDEHRDAIRGKVQEESPWWIPGFVDDRILRKMLERIEARLYEISLDPEHSMRVQFDRWVGQFAEDLKTSPEHRATGERIKQQLLDNNELQDYLYRLWADLAGRLEADLDADESKVRAEIGGWVERLAGELERDPDIQAWMNEWLTETVVTLVNSNRGQIASLISDTVQTWDGRDTSRRVELALGRDLQFIRINGTLVGGLVGLLIHAFAGSVGGW</sequence>
<dbReference type="EMBL" id="VYXP01000008">
    <property type="protein sequence ID" value="KAA9130331.1"/>
    <property type="molecule type" value="Genomic_DNA"/>
</dbReference>
<reference evidence="2 3" key="1">
    <citation type="submission" date="2019-09" db="EMBL/GenBank/DDBJ databases">
        <title>Wenzhouxiangella sp. Genome sequencing and assembly.</title>
        <authorList>
            <person name="Zhang R."/>
        </authorList>
    </citation>
    <scope>NUCLEOTIDE SEQUENCE [LARGE SCALE GENOMIC DNA]</scope>
    <source>
        <strain evidence="2 3">W260</strain>
    </source>
</reference>
<keyword evidence="3" id="KW-1185">Reference proteome</keyword>
<dbReference type="AlphaFoldDB" id="A0A5N0T692"/>
<feature type="transmembrane region" description="Helical" evidence="1">
    <location>
        <begin position="392"/>
        <end position="412"/>
    </location>
</feature>
<name>A0A5N0T692_9GAMM</name>